<organism evidence="1 2">
    <name type="scientific">Staphylococcus cohnii subsp. cohnii</name>
    <dbReference type="NCBI Taxonomy" id="74704"/>
    <lineage>
        <taxon>Bacteria</taxon>
        <taxon>Bacillati</taxon>
        <taxon>Bacillota</taxon>
        <taxon>Bacilli</taxon>
        <taxon>Bacillales</taxon>
        <taxon>Staphylococcaceae</taxon>
        <taxon>Staphylococcus</taxon>
        <taxon>Staphylococcus cohnii species complex</taxon>
    </lineage>
</organism>
<dbReference type="AlphaFoldDB" id="A0A0M2NZT1"/>
<dbReference type="InterPro" id="IPR021687">
    <property type="entry name" value="DUF3269"/>
</dbReference>
<proteinExistence type="predicted"/>
<dbReference type="Pfam" id="PF11673">
    <property type="entry name" value="DUF3269"/>
    <property type="match status" value="1"/>
</dbReference>
<reference evidence="1 2" key="1">
    <citation type="submission" date="2015-03" db="EMBL/GenBank/DDBJ databases">
        <title>Genome Assembly of Staphylococcus cohnii subsp. cohnii strain G22B2.</title>
        <authorList>
            <person name="Nair G."/>
            <person name="Kaur G."/>
            <person name="Khatri I."/>
            <person name="Singh N.K."/>
            <person name="Sathyabama S."/>
            <person name="Maurya S.K."/>
            <person name="Subramanian S."/>
            <person name="Agrewala J.N."/>
            <person name="Mayilraj S."/>
        </authorList>
    </citation>
    <scope>NUCLEOTIDE SEQUENCE [LARGE SCALE GENOMIC DNA]</scope>
    <source>
        <strain evidence="1 2">G22B2</strain>
    </source>
</reference>
<gene>
    <name evidence="1" type="ORF">UF66_1014</name>
</gene>
<name>A0A0M2NZT1_STACC</name>
<evidence type="ECO:0000313" key="1">
    <source>
        <dbReference type="EMBL" id="KKI63158.1"/>
    </source>
</evidence>
<accession>A0A0M2NZT1</accession>
<dbReference type="EMBL" id="LAKJ01000018">
    <property type="protein sequence ID" value="KKI63158.1"/>
    <property type="molecule type" value="Genomic_DNA"/>
</dbReference>
<dbReference type="RefSeq" id="WP_046467782.1">
    <property type="nucleotide sequence ID" value="NZ_LAKJ01000018.1"/>
</dbReference>
<sequence length="78" mass="8911">MGLIEGSKNKYYLYRDNDEKVVSVLPLSPNVNNVGNLTGAYFSGAEKNMTDDELMHFKSVHNLYYEQELGSQMNIFDL</sequence>
<dbReference type="PATRIC" id="fig|74704.6.peg.1041"/>
<dbReference type="Proteomes" id="UP000034455">
    <property type="component" value="Unassembled WGS sequence"/>
</dbReference>
<protein>
    <submittedName>
        <fullName evidence="1">Phage protein</fullName>
    </submittedName>
</protein>
<comment type="caution">
    <text evidence="1">The sequence shown here is derived from an EMBL/GenBank/DDBJ whole genome shotgun (WGS) entry which is preliminary data.</text>
</comment>
<evidence type="ECO:0000313" key="2">
    <source>
        <dbReference type="Proteomes" id="UP000034455"/>
    </source>
</evidence>